<reference evidence="4 5" key="1">
    <citation type="journal article" date="2018" name="Nat. Biotechnol.">
        <title>A standardized bacterial taxonomy based on genome phylogeny substantially revises the tree of life.</title>
        <authorList>
            <person name="Parks D.H."/>
            <person name="Chuvochina M."/>
            <person name="Waite D.W."/>
            <person name="Rinke C."/>
            <person name="Skarshewski A."/>
            <person name="Chaumeil P.A."/>
            <person name="Hugenholtz P."/>
        </authorList>
    </citation>
    <scope>NUCLEOTIDE SEQUENCE [LARGE SCALE GENOMIC DNA]</scope>
    <source>
        <strain evidence="3">UBA10378</strain>
        <strain evidence="2">UBA8557</strain>
    </source>
</reference>
<dbReference type="InterPro" id="IPR031796">
    <property type="entry name" value="DUF5076"/>
</dbReference>
<name>A0A356W4E7_9PROT</name>
<dbReference type="EMBL" id="DOGS01000131">
    <property type="protein sequence ID" value="HBQ48510.1"/>
    <property type="molecule type" value="Genomic_DNA"/>
</dbReference>
<accession>A0A356W4E7</accession>
<feature type="compositionally biased region" description="Basic and acidic residues" evidence="1">
    <location>
        <begin position="1"/>
        <end position="20"/>
    </location>
</feature>
<gene>
    <name evidence="2" type="ORF">DCG65_02925</name>
    <name evidence="3" type="ORF">DD728_06450</name>
</gene>
<evidence type="ECO:0000313" key="3">
    <source>
        <dbReference type="EMBL" id="HBQ48510.1"/>
    </source>
</evidence>
<dbReference type="EMBL" id="DMBR01000085">
    <property type="protein sequence ID" value="HAE93485.1"/>
    <property type="molecule type" value="Genomic_DNA"/>
</dbReference>
<proteinExistence type="predicted"/>
<dbReference type="Proteomes" id="UP000259173">
    <property type="component" value="Unassembled WGS sequence"/>
</dbReference>
<protein>
    <submittedName>
        <fullName evidence="3">DUF5076 domain-containing protein</fullName>
    </submittedName>
</protein>
<organism evidence="3 5">
    <name type="scientific">Hyphomonas atlantica</name>
    <dbReference type="NCBI Taxonomy" id="1280948"/>
    <lineage>
        <taxon>Bacteria</taxon>
        <taxon>Pseudomonadati</taxon>
        <taxon>Pseudomonadota</taxon>
        <taxon>Alphaproteobacteria</taxon>
        <taxon>Hyphomonadales</taxon>
        <taxon>Hyphomonadaceae</taxon>
        <taxon>Hyphomonas</taxon>
    </lineage>
</organism>
<evidence type="ECO:0000313" key="2">
    <source>
        <dbReference type="EMBL" id="HAE93485.1"/>
    </source>
</evidence>
<dbReference type="Pfam" id="PF16826">
    <property type="entry name" value="DUF5076"/>
    <property type="match status" value="1"/>
</dbReference>
<feature type="region of interest" description="Disordered" evidence="1">
    <location>
        <begin position="1"/>
        <end position="25"/>
    </location>
</feature>
<evidence type="ECO:0000313" key="5">
    <source>
        <dbReference type="Proteomes" id="UP000263957"/>
    </source>
</evidence>
<dbReference type="Proteomes" id="UP000263957">
    <property type="component" value="Unassembled WGS sequence"/>
</dbReference>
<comment type="caution">
    <text evidence="3">The sequence shown here is derived from an EMBL/GenBank/DDBJ whole genome shotgun (WGS) entry which is preliminary data.</text>
</comment>
<evidence type="ECO:0000313" key="4">
    <source>
        <dbReference type="Proteomes" id="UP000259173"/>
    </source>
</evidence>
<evidence type="ECO:0000256" key="1">
    <source>
        <dbReference type="SAM" id="MobiDB-lite"/>
    </source>
</evidence>
<dbReference type="Gene3D" id="3.30.2370.10">
    <property type="entry name" value="putative pyruvate dehydrogenase"/>
    <property type="match status" value="1"/>
</dbReference>
<sequence>MTLSKPREEFAMSTEIRELKSPPSIEGADAAQEMIRFWIADNTDHVSLRVGDAADPATEPTMWGFILGDIAKHVTDAFKDLHPDGPEKEDIIKEIVTGFLNRIQFGPKSPGDVQKMGD</sequence>
<dbReference type="AlphaFoldDB" id="A0A356W4E7"/>